<name>A0A2T5P7K2_9PSED</name>
<dbReference type="AlphaFoldDB" id="A0A2T5P7K2"/>
<dbReference type="EMBL" id="QASN01000020">
    <property type="protein sequence ID" value="PTU73730.1"/>
    <property type="molecule type" value="Genomic_DNA"/>
</dbReference>
<dbReference type="Proteomes" id="UP000244064">
    <property type="component" value="Unassembled WGS sequence"/>
</dbReference>
<dbReference type="Pfam" id="PF02585">
    <property type="entry name" value="PIG-L"/>
    <property type="match status" value="1"/>
</dbReference>
<dbReference type="OrthoDB" id="9790023at2"/>
<reference evidence="1 2" key="1">
    <citation type="submission" date="2018-04" db="EMBL/GenBank/DDBJ databases">
        <title>Pseudomonas sp. nov., isolated from mangrove soil.</title>
        <authorList>
            <person name="Chen C."/>
        </authorList>
    </citation>
    <scope>NUCLEOTIDE SEQUENCE [LARGE SCALE GENOMIC DNA]</scope>
    <source>
        <strain evidence="1 2">TC-11</strain>
    </source>
</reference>
<dbReference type="SUPFAM" id="SSF102588">
    <property type="entry name" value="LmbE-like"/>
    <property type="match status" value="1"/>
</dbReference>
<dbReference type="RefSeq" id="WP_108108174.1">
    <property type="nucleotide sequence ID" value="NZ_QASN01000020.1"/>
</dbReference>
<dbReference type="Gene3D" id="3.40.50.10320">
    <property type="entry name" value="LmbE-like"/>
    <property type="match status" value="1"/>
</dbReference>
<dbReference type="InterPro" id="IPR003737">
    <property type="entry name" value="GlcNAc_PI_deacetylase-related"/>
</dbReference>
<proteinExistence type="predicted"/>
<gene>
    <name evidence="1" type="ORF">DBO85_15610</name>
</gene>
<evidence type="ECO:0000313" key="1">
    <source>
        <dbReference type="EMBL" id="PTU73730.1"/>
    </source>
</evidence>
<dbReference type="InterPro" id="IPR024078">
    <property type="entry name" value="LmbE-like_dom_sf"/>
</dbReference>
<comment type="caution">
    <text evidence="1">The sequence shown here is derived from an EMBL/GenBank/DDBJ whole genome shotgun (WGS) entry which is preliminary data.</text>
</comment>
<evidence type="ECO:0000313" key="2">
    <source>
        <dbReference type="Proteomes" id="UP000244064"/>
    </source>
</evidence>
<sequence length="256" mass="28180">MARQTADHDLPTTLAAQRKARWRMPSEPSALPTLDVDQLVPPGRRAVLVATHPADEVLGCGGLLQQLCGTRELMIISLTNGCHRRGTRRPDDARLAIIRPQESVEALRRLGLDLAKLKWIRGGLPEGALADCEARIGELLLRHLREDDVLIGPWRDDAHPDQAAAGRSAARACLARGAELIEVPLWRALPAQGGWPGRQAGRLELDIFDLARKRHALQAFASLLHGDPRSGVSPLFDPQHRDRLLQAREVLIHGLD</sequence>
<keyword evidence="2" id="KW-1185">Reference proteome</keyword>
<protein>
    <submittedName>
        <fullName evidence="1">Acetylglucosaminylphosphatidylinositol deacetylase</fullName>
    </submittedName>
</protein>
<organism evidence="1 2">
    <name type="scientific">Pseudomonas mangrovi</name>
    <dbReference type="NCBI Taxonomy" id="2161748"/>
    <lineage>
        <taxon>Bacteria</taxon>
        <taxon>Pseudomonadati</taxon>
        <taxon>Pseudomonadota</taxon>
        <taxon>Gammaproteobacteria</taxon>
        <taxon>Pseudomonadales</taxon>
        <taxon>Pseudomonadaceae</taxon>
        <taxon>Pseudomonas</taxon>
    </lineage>
</organism>
<accession>A0A2T5P7K2</accession>